<evidence type="ECO:0000256" key="10">
    <source>
        <dbReference type="ARBA" id="ARBA00023136"/>
    </source>
</evidence>
<name>A0A077QZG2_9BASI</name>
<dbReference type="GO" id="GO:0016491">
    <property type="term" value="F:oxidoreductase activity"/>
    <property type="evidence" value="ECO:0007669"/>
    <property type="project" value="UniProtKB-KW"/>
</dbReference>
<keyword evidence="5 12" id="KW-0999">Mitochondrion inner membrane</keyword>
<organism evidence="13">
    <name type="scientific">Melanopsichium pennsylvanicum 4</name>
    <dbReference type="NCBI Taxonomy" id="1398559"/>
    <lineage>
        <taxon>Eukaryota</taxon>
        <taxon>Fungi</taxon>
        <taxon>Dikarya</taxon>
        <taxon>Basidiomycota</taxon>
        <taxon>Ustilaginomycotina</taxon>
        <taxon>Ustilaginomycetes</taxon>
        <taxon>Ustilaginales</taxon>
        <taxon>Ustilaginaceae</taxon>
        <taxon>Melanopsichium</taxon>
    </lineage>
</organism>
<dbReference type="InterPro" id="IPR018507">
    <property type="entry name" value="Cyt_c_oxidase_su6a_CS"/>
</dbReference>
<keyword evidence="4" id="KW-0812">Transmembrane</keyword>
<evidence type="ECO:0000256" key="6">
    <source>
        <dbReference type="ARBA" id="ARBA00022946"/>
    </source>
</evidence>
<evidence type="ECO:0000256" key="11">
    <source>
        <dbReference type="RuleBase" id="RU004396"/>
    </source>
</evidence>
<dbReference type="PANTHER" id="PTHR11504">
    <property type="entry name" value="CYTOCHROME C OXIDASE POLYPEPTIDE VIA"/>
    <property type="match status" value="1"/>
</dbReference>
<dbReference type="SUPFAM" id="SSF81411">
    <property type="entry name" value="Mitochondrial cytochrome c oxidase subunit VIa"/>
    <property type="match status" value="1"/>
</dbReference>
<dbReference type="PANTHER" id="PTHR11504:SF0">
    <property type="entry name" value="CYTOCHROME C OXIDASE SUBUNIT"/>
    <property type="match status" value="1"/>
</dbReference>
<keyword evidence="6" id="KW-0809">Transit peptide</keyword>
<dbReference type="GO" id="GO:0006123">
    <property type="term" value="P:mitochondrial electron transport, cytochrome c to oxygen"/>
    <property type="evidence" value="ECO:0007669"/>
    <property type="project" value="TreeGrafter"/>
</dbReference>
<dbReference type="Pfam" id="PF02046">
    <property type="entry name" value="COX6A"/>
    <property type="match status" value="1"/>
</dbReference>
<dbReference type="AlphaFoldDB" id="A0A077QZG2"/>
<keyword evidence="8" id="KW-0560">Oxidoreductase</keyword>
<comment type="subcellular location">
    <subcellularLocation>
        <location evidence="1">Mitochondrion inner membrane</location>
        <topology evidence="1">Single-pass membrane protein</topology>
    </subcellularLocation>
</comment>
<keyword evidence="10 12" id="KW-0472">Membrane</keyword>
<evidence type="ECO:0000256" key="9">
    <source>
        <dbReference type="ARBA" id="ARBA00023128"/>
    </source>
</evidence>
<comment type="pathway">
    <text evidence="2">Energy metabolism; oxidative phosphorylation.</text>
</comment>
<keyword evidence="9 12" id="KW-0496">Mitochondrion</keyword>
<comment type="similarity">
    <text evidence="3 11">Belongs to the cytochrome c oxidase subunit 6A family.</text>
</comment>
<sequence>MASRFAAGLFGRALTSGSTAAARVQGQSAVRRLATAAGENEFVAERAHHKEHAGKSADLWRKVSLYVCIPGSIVLGVYIYGIEKHHYDHAVHEYHENDNQPPERTFYEYNNIRRKAFPWGDGSKSFFHNDMINHPKDP</sequence>
<evidence type="ECO:0000256" key="1">
    <source>
        <dbReference type="ARBA" id="ARBA00004434"/>
    </source>
</evidence>
<evidence type="ECO:0000256" key="4">
    <source>
        <dbReference type="ARBA" id="ARBA00022692"/>
    </source>
</evidence>
<dbReference type="InterPro" id="IPR036418">
    <property type="entry name" value="Cyt_c_oxidase_su6a_sf"/>
</dbReference>
<dbReference type="EMBL" id="HG529527">
    <property type="protein sequence ID" value="CDI52081.1"/>
    <property type="molecule type" value="Genomic_DNA"/>
</dbReference>
<dbReference type="InterPro" id="IPR001349">
    <property type="entry name" value="Cyt_c_oxidase_su6a"/>
</dbReference>
<evidence type="ECO:0000256" key="7">
    <source>
        <dbReference type="ARBA" id="ARBA00022989"/>
    </source>
</evidence>
<accession>A0A077QZG2</accession>
<evidence type="ECO:0000256" key="2">
    <source>
        <dbReference type="ARBA" id="ARBA00004673"/>
    </source>
</evidence>
<protein>
    <recommendedName>
        <fullName evidence="12">Cytochrome c oxidase subunit</fullName>
    </recommendedName>
    <alternativeName>
        <fullName evidence="12">Cytochrome c oxidase polypeptide VIa</fullName>
    </alternativeName>
</protein>
<dbReference type="Gene3D" id="4.10.95.10">
    <property type="entry name" value="Cytochrome c oxidase, subunit VIa"/>
    <property type="match status" value="1"/>
</dbReference>
<dbReference type="PROSITE" id="PS01329">
    <property type="entry name" value="COX6A"/>
    <property type="match status" value="1"/>
</dbReference>
<proteinExistence type="inferred from homology"/>
<evidence type="ECO:0000313" key="13">
    <source>
        <dbReference type="EMBL" id="CDI52081.1"/>
    </source>
</evidence>
<evidence type="ECO:0000256" key="5">
    <source>
        <dbReference type="ARBA" id="ARBA00022792"/>
    </source>
</evidence>
<dbReference type="GO" id="GO:0005743">
    <property type="term" value="C:mitochondrial inner membrane"/>
    <property type="evidence" value="ECO:0007669"/>
    <property type="project" value="UniProtKB-SubCell"/>
</dbReference>
<keyword evidence="7" id="KW-1133">Transmembrane helix</keyword>
<dbReference type="UniPathway" id="UPA00705"/>
<evidence type="ECO:0000256" key="8">
    <source>
        <dbReference type="ARBA" id="ARBA00023002"/>
    </source>
</evidence>
<dbReference type="FunFam" id="4.10.95.10:FF:000003">
    <property type="entry name" value="Cytochrome c oxidase subunit 6A, mitochondrial"/>
    <property type="match status" value="1"/>
</dbReference>
<evidence type="ECO:0000256" key="3">
    <source>
        <dbReference type="ARBA" id="ARBA00005553"/>
    </source>
</evidence>
<dbReference type="GO" id="GO:0030234">
    <property type="term" value="F:enzyme regulator activity"/>
    <property type="evidence" value="ECO:0007669"/>
    <property type="project" value="TreeGrafter"/>
</dbReference>
<reference evidence="13" key="1">
    <citation type="journal article" date="2014" name="Genome Biol. Evol.">
        <title>Gene Loss Rather Than Gene Gain Is Associated with a Host Jump from Monocots to Dicots in the Smut Fungus Melanopsichium pennsylvanicum.</title>
        <authorList>
            <person name="Sharma R."/>
            <person name="Mishra B."/>
            <person name="Runge F."/>
            <person name="Thines M."/>
        </authorList>
    </citation>
    <scope>NUCLEOTIDE SEQUENCE</scope>
    <source>
        <strain evidence="13">4</strain>
    </source>
</reference>
<evidence type="ECO:0000256" key="12">
    <source>
        <dbReference type="RuleBase" id="RU004397"/>
    </source>
</evidence>